<keyword evidence="11" id="KW-1185">Reference proteome</keyword>
<dbReference type="PANTHER" id="PTHR43386:SF1">
    <property type="entry name" value="D,D-DIPEPTIDE TRANSPORT SYSTEM PERMEASE PROTEIN DDPC-RELATED"/>
    <property type="match status" value="1"/>
</dbReference>
<dbReference type="PANTHER" id="PTHR43386">
    <property type="entry name" value="OLIGOPEPTIDE TRANSPORT SYSTEM PERMEASE PROTEIN APPC"/>
    <property type="match status" value="1"/>
</dbReference>
<reference evidence="10 11" key="1">
    <citation type="submission" date="2020-02" db="EMBL/GenBank/DDBJ databases">
        <authorList>
            <person name="Li X.-J."/>
            <person name="Feng X.-M."/>
        </authorList>
    </citation>
    <scope>NUCLEOTIDE SEQUENCE [LARGE SCALE GENOMIC DNA]</scope>
    <source>
        <strain evidence="10 11">CGMCC 4.7225</strain>
    </source>
</reference>
<dbReference type="GO" id="GO:0055085">
    <property type="term" value="P:transmembrane transport"/>
    <property type="evidence" value="ECO:0007669"/>
    <property type="project" value="InterPro"/>
</dbReference>
<evidence type="ECO:0000256" key="4">
    <source>
        <dbReference type="ARBA" id="ARBA00022692"/>
    </source>
</evidence>
<name>A0A6N9YHE1_9ACTN</name>
<evidence type="ECO:0000256" key="7">
    <source>
        <dbReference type="RuleBase" id="RU363032"/>
    </source>
</evidence>
<dbReference type="Proteomes" id="UP000469185">
    <property type="component" value="Unassembled WGS sequence"/>
</dbReference>
<keyword evidence="5 7" id="KW-1133">Transmembrane helix</keyword>
<keyword evidence="2 7" id="KW-0813">Transport</keyword>
<dbReference type="InterPro" id="IPR050366">
    <property type="entry name" value="BP-dependent_transpt_permease"/>
</dbReference>
<dbReference type="RefSeq" id="WP_163816151.1">
    <property type="nucleotide sequence ID" value="NZ_JAAGOB010000002.1"/>
</dbReference>
<feature type="transmembrane region" description="Helical" evidence="7">
    <location>
        <begin position="42"/>
        <end position="65"/>
    </location>
</feature>
<evidence type="ECO:0000256" key="6">
    <source>
        <dbReference type="ARBA" id="ARBA00023136"/>
    </source>
</evidence>
<dbReference type="InterPro" id="IPR035906">
    <property type="entry name" value="MetI-like_sf"/>
</dbReference>
<dbReference type="AlphaFoldDB" id="A0A6N9YHE1"/>
<feature type="transmembrane region" description="Helical" evidence="7">
    <location>
        <begin position="234"/>
        <end position="260"/>
    </location>
</feature>
<feature type="domain" description="ABC transmembrane type-1" evidence="9">
    <location>
        <begin position="109"/>
        <end position="304"/>
    </location>
</feature>
<dbReference type="CDD" id="cd06261">
    <property type="entry name" value="TM_PBP2"/>
    <property type="match status" value="1"/>
</dbReference>
<feature type="transmembrane region" description="Helical" evidence="7">
    <location>
        <begin position="280"/>
        <end position="302"/>
    </location>
</feature>
<dbReference type="EMBL" id="JAAGOB010000002">
    <property type="protein sequence ID" value="NED94384.1"/>
    <property type="molecule type" value="Genomic_DNA"/>
</dbReference>
<gene>
    <name evidence="10" type="ORF">G1H11_03560</name>
</gene>
<feature type="transmembrane region" description="Helical" evidence="7">
    <location>
        <begin position="112"/>
        <end position="137"/>
    </location>
</feature>
<feature type="transmembrane region" description="Helical" evidence="7">
    <location>
        <begin position="144"/>
        <end position="168"/>
    </location>
</feature>
<evidence type="ECO:0000256" key="8">
    <source>
        <dbReference type="SAM" id="MobiDB-lite"/>
    </source>
</evidence>
<protein>
    <submittedName>
        <fullName evidence="10">ABC transporter permease</fullName>
    </submittedName>
</protein>
<evidence type="ECO:0000256" key="5">
    <source>
        <dbReference type="ARBA" id="ARBA00022989"/>
    </source>
</evidence>
<dbReference type="InterPro" id="IPR000515">
    <property type="entry name" value="MetI-like"/>
</dbReference>
<dbReference type="Gene3D" id="1.10.3720.10">
    <property type="entry name" value="MetI-like"/>
    <property type="match status" value="1"/>
</dbReference>
<accession>A0A6N9YHE1</accession>
<comment type="similarity">
    <text evidence="7">Belongs to the binding-protein-dependent transport system permease family.</text>
</comment>
<evidence type="ECO:0000313" key="10">
    <source>
        <dbReference type="EMBL" id="NED94384.1"/>
    </source>
</evidence>
<proteinExistence type="inferred from homology"/>
<keyword evidence="4 7" id="KW-0812">Transmembrane</keyword>
<evidence type="ECO:0000313" key="11">
    <source>
        <dbReference type="Proteomes" id="UP000469185"/>
    </source>
</evidence>
<dbReference type="PROSITE" id="PS50928">
    <property type="entry name" value="ABC_TM1"/>
    <property type="match status" value="1"/>
</dbReference>
<evidence type="ECO:0000256" key="2">
    <source>
        <dbReference type="ARBA" id="ARBA00022448"/>
    </source>
</evidence>
<evidence type="ECO:0000256" key="3">
    <source>
        <dbReference type="ARBA" id="ARBA00022475"/>
    </source>
</evidence>
<keyword evidence="3" id="KW-1003">Cell membrane</keyword>
<organism evidence="10 11">
    <name type="scientific">Phytoactinopolyspora alkaliphila</name>
    <dbReference type="NCBI Taxonomy" id="1783498"/>
    <lineage>
        <taxon>Bacteria</taxon>
        <taxon>Bacillati</taxon>
        <taxon>Actinomycetota</taxon>
        <taxon>Actinomycetes</taxon>
        <taxon>Jiangellales</taxon>
        <taxon>Jiangellaceae</taxon>
        <taxon>Phytoactinopolyspora</taxon>
    </lineage>
</organism>
<evidence type="ECO:0000256" key="1">
    <source>
        <dbReference type="ARBA" id="ARBA00004651"/>
    </source>
</evidence>
<dbReference type="SUPFAM" id="SSF161098">
    <property type="entry name" value="MetI-like"/>
    <property type="match status" value="1"/>
</dbReference>
<feature type="transmembrane region" description="Helical" evidence="7">
    <location>
        <begin position="174"/>
        <end position="192"/>
    </location>
</feature>
<keyword evidence="6 7" id="KW-0472">Membrane</keyword>
<dbReference type="Pfam" id="PF00528">
    <property type="entry name" value="BPD_transp_1"/>
    <property type="match status" value="1"/>
</dbReference>
<comment type="caution">
    <text evidence="10">The sequence shown here is derived from an EMBL/GenBank/DDBJ whole genome shotgun (WGS) entry which is preliminary data.</text>
</comment>
<sequence length="374" mass="39643">MATVTQPMPGPGRTPVKGSTRVVRLLRGIARPYRNSHGVGRFMLVTGTVLVVLMLLTAVFAPLIATFGFSQVAGADGQRFMNHAEPGAEHIFGTTTQGFDVFSRVVWGARTAVTVVLLALAFSLFLGVLLGLIAGFVGRWVDRVLVMVMDALFALPALLLAIVVAFLLSEYVGGGASTAALAITAVYVPQYFRVVRAATVSAKEQTYVEAARAMGARPATIMFRYLLTNVIQSVPVIATLNAADAILTLAGLGFLGYGIQPTEAAEWGYDLQRAVSDTGAGIWWTGLYPGLAIVLLVMGLTLMGEGLNETMNPAIRVRRLIPISMPELTAAQRTKAAQVPERDRPGQDRPVDTGGEDRNSREPGSGETGKGGAA</sequence>
<feature type="region of interest" description="Disordered" evidence="8">
    <location>
        <begin position="331"/>
        <end position="374"/>
    </location>
</feature>
<evidence type="ECO:0000259" key="9">
    <source>
        <dbReference type="PROSITE" id="PS50928"/>
    </source>
</evidence>
<feature type="compositionally biased region" description="Basic and acidic residues" evidence="8">
    <location>
        <begin position="340"/>
        <end position="361"/>
    </location>
</feature>
<dbReference type="GO" id="GO:0005886">
    <property type="term" value="C:plasma membrane"/>
    <property type="evidence" value="ECO:0007669"/>
    <property type="project" value="UniProtKB-SubCell"/>
</dbReference>
<comment type="subcellular location">
    <subcellularLocation>
        <location evidence="1 7">Cell membrane</location>
        <topology evidence="1 7">Multi-pass membrane protein</topology>
    </subcellularLocation>
</comment>